<accession>A0ABX8HWD9</accession>
<proteinExistence type="predicted"/>
<protein>
    <submittedName>
        <fullName evidence="5">LysR family transcriptional regulator</fullName>
    </submittedName>
</protein>
<dbReference type="InterPro" id="IPR000847">
    <property type="entry name" value="LysR_HTH_N"/>
</dbReference>
<dbReference type="Pfam" id="PF00126">
    <property type="entry name" value="HTH_1"/>
    <property type="match status" value="1"/>
</dbReference>
<evidence type="ECO:0000313" key="6">
    <source>
        <dbReference type="Proteomes" id="UP000683401"/>
    </source>
</evidence>
<sequence>MPIPSARISPLRYDLTSLDVFITVAEERNLTRSARIRHLAVSAISKRITELEAQVGSPLLLRNARGVELTPAGQSMLFYARQLKQTLAQLDTELGEYATGVKGHVRIHAITSALSQFLPDDVAGFVALYPQIKFDIEERVGSAVIRAVADGRADLGIIAAQTASQGLETLPYRNDELTLVVPADHVLATRKSVRFEEALGHEFVGPHLESSMHTLLTSEAQKLGMDLRLRIRISSFDCMCRMVGAGLGVAILPRSVIKQYLRSHRLKAVTLDEAWAQRSLLLVFRKYEAASPTLKTLIDNFRLATD</sequence>
<dbReference type="PROSITE" id="PS50931">
    <property type="entry name" value="HTH_LYSR"/>
    <property type="match status" value="1"/>
</dbReference>
<dbReference type="PANTHER" id="PTHR30419:SF2">
    <property type="entry name" value="LYSR FAMILY TRANSCRIPTIONAL REGULATOR"/>
    <property type="match status" value="1"/>
</dbReference>
<gene>
    <name evidence="5" type="ORF">KQP88_06835</name>
</gene>
<evidence type="ECO:0000256" key="3">
    <source>
        <dbReference type="ARBA" id="ARBA00023163"/>
    </source>
</evidence>
<dbReference type="InterPro" id="IPR005119">
    <property type="entry name" value="LysR_subst-bd"/>
</dbReference>
<keyword evidence="6" id="KW-1185">Reference proteome</keyword>
<reference evidence="6" key="1">
    <citation type="submission" date="2021-06" db="EMBL/GenBank/DDBJ databases">
        <title>Identification of Pseudomonas cichorii causing bacterial leaf black spot of flue-cured tobacco, a new disease in China.</title>
        <authorList>
            <person name="Lu C.-H."/>
        </authorList>
    </citation>
    <scope>NUCLEOTIDE SEQUENCE [LARGE SCALE GENOMIC DNA]</scope>
    <source>
        <strain evidence="6">LJ2</strain>
    </source>
</reference>
<dbReference type="PANTHER" id="PTHR30419">
    <property type="entry name" value="HTH-TYPE TRANSCRIPTIONAL REGULATOR YBHD"/>
    <property type="match status" value="1"/>
</dbReference>
<keyword evidence="2" id="KW-0238">DNA-binding</keyword>
<dbReference type="InterPro" id="IPR050950">
    <property type="entry name" value="HTH-type_LysR_regulators"/>
</dbReference>
<feature type="domain" description="HTH lysR-type" evidence="4">
    <location>
        <begin position="13"/>
        <end position="70"/>
    </location>
</feature>
<evidence type="ECO:0000256" key="2">
    <source>
        <dbReference type="ARBA" id="ARBA00023125"/>
    </source>
</evidence>
<organism evidence="5 6">
    <name type="scientific">Pseudomonas lijiangensis</name>
    <dbReference type="NCBI Taxonomy" id="2995658"/>
    <lineage>
        <taxon>Bacteria</taxon>
        <taxon>Pseudomonadati</taxon>
        <taxon>Pseudomonadota</taxon>
        <taxon>Gammaproteobacteria</taxon>
        <taxon>Pseudomonadales</taxon>
        <taxon>Pseudomonadaceae</taxon>
        <taxon>Pseudomonas</taxon>
    </lineage>
</organism>
<evidence type="ECO:0000256" key="1">
    <source>
        <dbReference type="ARBA" id="ARBA00023015"/>
    </source>
</evidence>
<dbReference type="Pfam" id="PF03466">
    <property type="entry name" value="LysR_substrate"/>
    <property type="match status" value="1"/>
</dbReference>
<keyword evidence="1" id="KW-0805">Transcription regulation</keyword>
<keyword evidence="3" id="KW-0804">Transcription</keyword>
<evidence type="ECO:0000259" key="4">
    <source>
        <dbReference type="PROSITE" id="PS50931"/>
    </source>
</evidence>
<dbReference type="Proteomes" id="UP000683401">
    <property type="component" value="Chromosome"/>
</dbReference>
<evidence type="ECO:0000313" key="5">
    <source>
        <dbReference type="EMBL" id="QWU84474.1"/>
    </source>
</evidence>
<dbReference type="EMBL" id="CP076668">
    <property type="protein sequence ID" value="QWU84474.1"/>
    <property type="molecule type" value="Genomic_DNA"/>
</dbReference>
<name>A0ABX8HWD9_9PSED</name>
<dbReference type="RefSeq" id="WP_216705168.1">
    <property type="nucleotide sequence ID" value="NZ_CP076668.1"/>
</dbReference>
<dbReference type="CDD" id="cd08421">
    <property type="entry name" value="PBP2_LTTR_like_1"/>
    <property type="match status" value="1"/>
</dbReference>